<proteinExistence type="predicted"/>
<organism evidence="2 3">
    <name type="scientific">Yinghuangia soli</name>
    <dbReference type="NCBI Taxonomy" id="2908204"/>
    <lineage>
        <taxon>Bacteria</taxon>
        <taxon>Bacillati</taxon>
        <taxon>Actinomycetota</taxon>
        <taxon>Actinomycetes</taxon>
        <taxon>Kitasatosporales</taxon>
        <taxon>Streptomycetaceae</taxon>
        <taxon>Yinghuangia</taxon>
    </lineage>
</organism>
<protein>
    <submittedName>
        <fullName evidence="2">Uncharacterized protein</fullName>
    </submittedName>
</protein>
<evidence type="ECO:0000313" key="3">
    <source>
        <dbReference type="Proteomes" id="UP001165378"/>
    </source>
</evidence>
<sequence length="294" mass="32201">MHAPEPVRFTVPAQATPPARTAEASEAASESSGASGASEADAPVPAQAFAHLAERFETARAADRVRIARLELQAARLELRDTVRDLLALGTGFRALPDRAAGIRVPHETVDEIVTGLESVAAHTAEAARGDLAGEGEDWDTWTLGELRHMRTTYDDMRRVAREFRDQVAAAVRQYTHALETMRLAVDRMAVRCEALDLARDRMHEELAATARTGANHHGLYELALELDADVDRLTRDTDIFRAADFHTRADELHACIDAVTTESARHRTPARRTATEPAPDVVPEGDATGRHLR</sequence>
<evidence type="ECO:0000256" key="1">
    <source>
        <dbReference type="SAM" id="MobiDB-lite"/>
    </source>
</evidence>
<dbReference type="EMBL" id="JAKFHA010000031">
    <property type="protein sequence ID" value="MCF2532213.1"/>
    <property type="molecule type" value="Genomic_DNA"/>
</dbReference>
<name>A0AA41U2X4_9ACTN</name>
<dbReference type="RefSeq" id="WP_235056970.1">
    <property type="nucleotide sequence ID" value="NZ_JAKFHA010000031.1"/>
</dbReference>
<comment type="caution">
    <text evidence="2">The sequence shown here is derived from an EMBL/GenBank/DDBJ whole genome shotgun (WGS) entry which is preliminary data.</text>
</comment>
<feature type="compositionally biased region" description="Low complexity" evidence="1">
    <location>
        <begin position="22"/>
        <end position="40"/>
    </location>
</feature>
<dbReference type="AlphaFoldDB" id="A0AA41U2X4"/>
<dbReference type="Proteomes" id="UP001165378">
    <property type="component" value="Unassembled WGS sequence"/>
</dbReference>
<feature type="region of interest" description="Disordered" evidence="1">
    <location>
        <begin position="1"/>
        <end position="42"/>
    </location>
</feature>
<accession>A0AA41U2X4</accession>
<evidence type="ECO:0000313" key="2">
    <source>
        <dbReference type="EMBL" id="MCF2532213.1"/>
    </source>
</evidence>
<gene>
    <name evidence="2" type="ORF">LZ495_34035</name>
</gene>
<keyword evidence="3" id="KW-1185">Reference proteome</keyword>
<feature type="region of interest" description="Disordered" evidence="1">
    <location>
        <begin position="263"/>
        <end position="294"/>
    </location>
</feature>
<reference evidence="2" key="1">
    <citation type="submission" date="2022-01" db="EMBL/GenBank/DDBJ databases">
        <title>Genome-Based Taxonomic Classification of the Phylum Actinobacteria.</title>
        <authorList>
            <person name="Gao Y."/>
        </authorList>
    </citation>
    <scope>NUCLEOTIDE SEQUENCE</scope>
    <source>
        <strain evidence="2">KLBMP 8922</strain>
    </source>
</reference>